<gene>
    <name evidence="6" type="ORF">P7H27_03750</name>
</gene>
<evidence type="ECO:0000256" key="3">
    <source>
        <dbReference type="SAM" id="SignalP"/>
    </source>
</evidence>
<evidence type="ECO:0000256" key="1">
    <source>
        <dbReference type="SAM" id="MobiDB-lite"/>
    </source>
</evidence>
<evidence type="ECO:0000313" key="7">
    <source>
        <dbReference type="Proteomes" id="UP001181046"/>
    </source>
</evidence>
<dbReference type="Proteomes" id="UP001181046">
    <property type="component" value="Unassembled WGS sequence"/>
</dbReference>
<dbReference type="Pfam" id="PF17802">
    <property type="entry name" value="SpaA"/>
    <property type="match status" value="1"/>
</dbReference>
<feature type="signal peptide" evidence="3">
    <location>
        <begin position="1"/>
        <end position="30"/>
    </location>
</feature>
<evidence type="ECO:0000259" key="4">
    <source>
        <dbReference type="Pfam" id="PF16555"/>
    </source>
</evidence>
<dbReference type="InterPro" id="IPR041033">
    <property type="entry name" value="SpaA_PFL_dom_1"/>
</dbReference>
<dbReference type="RefSeq" id="WP_311829510.1">
    <property type="nucleotide sequence ID" value="NZ_JARQAJ010000001.1"/>
</dbReference>
<keyword evidence="2" id="KW-0472">Membrane</keyword>
<protein>
    <submittedName>
        <fullName evidence="6">SpaH/EbpB family LPXTG-anchored major pilin</fullName>
    </submittedName>
</protein>
<dbReference type="Gene3D" id="2.60.40.740">
    <property type="match status" value="1"/>
</dbReference>
<sequence>MKSNTVKKSRKLLSSLLVCGTLLGTMSAAALVTVGSDNGQVAYAAAEVPDTTSPRVLNIHKYSNTTGAEAATGLEGDAANLDGTNKPLENISFKVEKVNLPAGWAGDTAPAAADYVADASFTPVTTKTDADGLASFALGTANGYYRVTELPNAAVETPAVPFIVTLPLTKDQGTETTDDDTLSYTVDVYPKNDLKDINLNPVKTLEGEPIKTSVKAGEDVTWKLSMNIPAGLYTPETSAGADDAVYAKSLTLTDPIDAASLGKPEDADITGTFVDKAGANQDLVQGTDYTIATTSDDTTHNLVITLTEAGMLKVYEGSKLEFHVTTEVLENKTDGEIVNNFVTNYVGPDGGETETETPVDPTEPTTPTIKMGNVTVEKVDEAGKPLANAKFKLATDAAGTEFVTKADGTEYELTTDSTGKIDFTGLEVDPETGVQDYYLVETSAPVGFDKDDTVFSVTAANDDTVDQTVVNKDNQWIPNLPATGDDARLILLITASTLIVVGGVAVIHYRRKEQANS</sequence>
<evidence type="ECO:0000256" key="2">
    <source>
        <dbReference type="SAM" id="Phobius"/>
    </source>
</evidence>
<comment type="caution">
    <text evidence="6">The sequence shown here is derived from an EMBL/GenBank/DDBJ whole genome shotgun (WGS) entry which is preliminary data.</text>
</comment>
<evidence type="ECO:0000313" key="6">
    <source>
        <dbReference type="EMBL" id="MDT2758871.1"/>
    </source>
</evidence>
<dbReference type="Pfam" id="PF16555">
    <property type="entry name" value="GramPos_pilinD1"/>
    <property type="match status" value="1"/>
</dbReference>
<organism evidence="6 7">
    <name type="scientific">Enterococcus xiangfangensis</name>
    <dbReference type="NCBI Taxonomy" id="1296537"/>
    <lineage>
        <taxon>Bacteria</taxon>
        <taxon>Bacillati</taxon>
        <taxon>Bacillota</taxon>
        <taxon>Bacilli</taxon>
        <taxon>Lactobacillales</taxon>
        <taxon>Enterococcaceae</taxon>
        <taxon>Enterococcus</taxon>
    </lineage>
</organism>
<keyword evidence="3" id="KW-0732">Signal</keyword>
<dbReference type="EMBL" id="JARQAJ010000001">
    <property type="protein sequence ID" value="MDT2758871.1"/>
    <property type="molecule type" value="Genomic_DNA"/>
</dbReference>
<keyword evidence="7" id="KW-1185">Reference proteome</keyword>
<dbReference type="NCBIfam" id="NF033902">
    <property type="entry name" value="iso_D2_wall_anc"/>
    <property type="match status" value="1"/>
</dbReference>
<name>A0ABU3F8V1_9ENTE</name>
<feature type="domain" description="SpaA-like prealbumin fold" evidence="5">
    <location>
        <begin position="372"/>
        <end position="472"/>
    </location>
</feature>
<feature type="transmembrane region" description="Helical" evidence="2">
    <location>
        <begin position="489"/>
        <end position="509"/>
    </location>
</feature>
<evidence type="ECO:0000259" key="5">
    <source>
        <dbReference type="Pfam" id="PF17802"/>
    </source>
</evidence>
<proteinExistence type="predicted"/>
<feature type="domain" description="Gram-positive pilin subunit D1 N-terminal" evidence="4">
    <location>
        <begin position="57"/>
        <end position="192"/>
    </location>
</feature>
<reference evidence="6" key="1">
    <citation type="submission" date="2023-03" db="EMBL/GenBank/DDBJ databases">
        <authorList>
            <person name="Shen W."/>
            <person name="Cai J."/>
        </authorList>
    </citation>
    <scope>NUCLEOTIDE SEQUENCE</scope>
    <source>
        <strain evidence="6">P66-3</strain>
    </source>
</reference>
<accession>A0ABU3F8V1</accession>
<feature type="region of interest" description="Disordered" evidence="1">
    <location>
        <begin position="346"/>
        <end position="365"/>
    </location>
</feature>
<keyword evidence="2" id="KW-1133">Transmembrane helix</keyword>
<dbReference type="InterPro" id="IPR032364">
    <property type="entry name" value="GramPos_pilinD1_N"/>
</dbReference>
<keyword evidence="2" id="KW-0812">Transmembrane</keyword>
<feature type="chain" id="PRO_5046904694" evidence="3">
    <location>
        <begin position="31"/>
        <end position="517"/>
    </location>
</feature>
<dbReference type="InterPro" id="IPR013783">
    <property type="entry name" value="Ig-like_fold"/>
</dbReference>
<dbReference type="InterPro" id="IPR048052">
    <property type="entry name" value="FM1-like"/>
</dbReference>
<dbReference type="Gene3D" id="2.60.40.10">
    <property type="entry name" value="Immunoglobulins"/>
    <property type="match status" value="2"/>
</dbReference>